<dbReference type="GO" id="GO:0006284">
    <property type="term" value="P:base-excision repair"/>
    <property type="evidence" value="ECO:0007669"/>
    <property type="project" value="EnsemblFungi"/>
</dbReference>
<dbReference type="SUPFAM" id="SSF52540">
    <property type="entry name" value="P-loop containing nucleoside triphosphate hydrolases"/>
    <property type="match status" value="1"/>
</dbReference>
<evidence type="ECO:0008006" key="4">
    <source>
        <dbReference type="Google" id="ProtNLM"/>
    </source>
</evidence>
<dbReference type="GeneID" id="19112019"/>
<dbReference type="STRING" id="717646.M2MLI2"/>
<dbReference type="InterPro" id="IPR027417">
    <property type="entry name" value="P-loop_NTPase"/>
</dbReference>
<evidence type="ECO:0000256" key="1">
    <source>
        <dbReference type="SAM" id="MobiDB-lite"/>
    </source>
</evidence>
<dbReference type="OrthoDB" id="19045at2759"/>
<dbReference type="Gene3D" id="3.40.50.300">
    <property type="entry name" value="P-loop containing nucleotide triphosphate hydrolases"/>
    <property type="match status" value="1"/>
</dbReference>
<dbReference type="GO" id="GO:0046404">
    <property type="term" value="F:ATP-dependent polydeoxyribonucleotide 5'-hydroxyl-kinase activity"/>
    <property type="evidence" value="ECO:0007669"/>
    <property type="project" value="EnsemblFungi"/>
</dbReference>
<proteinExistence type="predicted"/>
<dbReference type="Pfam" id="PF13671">
    <property type="entry name" value="AAA_33"/>
    <property type="match status" value="1"/>
</dbReference>
<dbReference type="eggNOG" id="KOG2134">
    <property type="taxonomic scope" value="Eukaryota"/>
</dbReference>
<protein>
    <recommendedName>
        <fullName evidence="4">PNK FHA domain-containing protein</fullName>
    </recommendedName>
</protein>
<dbReference type="EMBL" id="KB445554">
    <property type="protein sequence ID" value="EMC97501.1"/>
    <property type="molecule type" value="Genomic_DNA"/>
</dbReference>
<dbReference type="GO" id="GO:0000012">
    <property type="term" value="P:single strand break repair"/>
    <property type="evidence" value="ECO:0007669"/>
    <property type="project" value="EnsemblFungi"/>
</dbReference>
<dbReference type="FunFam" id="3.40.50.300:FF:002548">
    <property type="entry name" value="DNA kinase/phosphatase Pnk1"/>
    <property type="match status" value="1"/>
</dbReference>
<evidence type="ECO:0000313" key="3">
    <source>
        <dbReference type="Proteomes" id="UP000011761"/>
    </source>
</evidence>
<dbReference type="InterPro" id="IPR006549">
    <property type="entry name" value="HAD-SF_hydro_IIIA"/>
</dbReference>
<dbReference type="PANTHER" id="PTHR12083">
    <property type="entry name" value="BIFUNCTIONAL POLYNUCLEOTIDE PHOSPHATASE/KINASE"/>
    <property type="match status" value="1"/>
</dbReference>
<dbReference type="Proteomes" id="UP000011761">
    <property type="component" value="Unassembled WGS sequence"/>
</dbReference>
<dbReference type="NCBIfam" id="TIGR01662">
    <property type="entry name" value="HAD-SF-IIIA"/>
    <property type="match status" value="1"/>
</dbReference>
<dbReference type="SUPFAM" id="SSF56784">
    <property type="entry name" value="HAD-like"/>
    <property type="match status" value="1"/>
</dbReference>
<dbReference type="NCBIfam" id="TIGR01664">
    <property type="entry name" value="DNA-3'-Pase"/>
    <property type="match status" value="1"/>
</dbReference>
<name>M2MLI2_BAUPA</name>
<gene>
    <name evidence="2" type="ORF">BAUCODRAFT_33217</name>
</gene>
<dbReference type="InterPro" id="IPR013954">
    <property type="entry name" value="PNK3P"/>
</dbReference>
<sequence>MPPSTLKRVTSTDRDVSPPPAKRRAVATTAANFFTPTSQKAPEKVTFHVLHDTLLVGRYNERPTISKLVKIAAFDFDDTLVMTKSKNRFARGADDWQWWHTTVPSRLKKLHQDGYVIVVMSNQAAVSLRPTSKTPKEGMRSLNNLKGRVTAVLNALDLPITVYAATDHDIFRKPRPGMWEQMLRDHGLLDAGDIDHEKCIFVGDAAGREADKAAGIRKDHSCCDRDFAANVNMPFRTPEEYFLGERVKPFVRGFDPAAYVASRPTSEIDRSNFAKKHDVEIVLLCGSPGAGKSTFYWQHLQPLGYERVNQDILKTREKCMKVAAEYVSSGHSVAVDNTNADIETRAAWVGLSKQLKVPIRLVHFTASAKLCEHNDTVRALAGDLMNPEKRTMLPKLAFTGYAARYREPKVEEGFDDITENDFKFEGSEAQKAQWVRYWVS</sequence>
<feature type="region of interest" description="Disordered" evidence="1">
    <location>
        <begin position="1"/>
        <end position="22"/>
    </location>
</feature>
<dbReference type="InterPro" id="IPR006551">
    <property type="entry name" value="Polynucleotide_phosphatase"/>
</dbReference>
<dbReference type="GO" id="GO:0003690">
    <property type="term" value="F:double-stranded DNA binding"/>
    <property type="evidence" value="ECO:0007669"/>
    <property type="project" value="TreeGrafter"/>
</dbReference>
<dbReference type="GO" id="GO:0005634">
    <property type="term" value="C:nucleus"/>
    <property type="evidence" value="ECO:0007669"/>
    <property type="project" value="EnsemblFungi"/>
</dbReference>
<keyword evidence="3" id="KW-1185">Reference proteome</keyword>
<dbReference type="OMA" id="AADWKWW"/>
<dbReference type="HOGENOM" id="CLU_014938_3_1_1"/>
<dbReference type="RefSeq" id="XP_007675275.1">
    <property type="nucleotide sequence ID" value="XM_007677085.1"/>
</dbReference>
<dbReference type="PANTHER" id="PTHR12083:SF9">
    <property type="entry name" value="BIFUNCTIONAL POLYNUCLEOTIDE PHOSPHATASE_KINASE"/>
    <property type="match status" value="1"/>
</dbReference>
<organism evidence="2 3">
    <name type="scientific">Baudoinia panamericana (strain UAMH 10762)</name>
    <name type="common">Angels' share fungus</name>
    <name type="synonym">Baudoinia compniacensis (strain UAMH 10762)</name>
    <dbReference type="NCBI Taxonomy" id="717646"/>
    <lineage>
        <taxon>Eukaryota</taxon>
        <taxon>Fungi</taxon>
        <taxon>Dikarya</taxon>
        <taxon>Ascomycota</taxon>
        <taxon>Pezizomycotina</taxon>
        <taxon>Dothideomycetes</taxon>
        <taxon>Dothideomycetidae</taxon>
        <taxon>Mycosphaerellales</taxon>
        <taxon>Teratosphaeriaceae</taxon>
        <taxon>Baudoinia</taxon>
    </lineage>
</organism>
<accession>M2MLI2</accession>
<dbReference type="GO" id="GO:0046403">
    <property type="term" value="F:polynucleotide 3'-phosphatase activity"/>
    <property type="evidence" value="ECO:0007669"/>
    <property type="project" value="EnsemblFungi"/>
</dbReference>
<dbReference type="InterPro" id="IPR036412">
    <property type="entry name" value="HAD-like_sf"/>
</dbReference>
<dbReference type="Pfam" id="PF08645">
    <property type="entry name" value="PNK3P"/>
    <property type="match status" value="1"/>
</dbReference>
<dbReference type="Gene3D" id="3.40.50.1000">
    <property type="entry name" value="HAD superfamily/HAD-like"/>
    <property type="match status" value="1"/>
</dbReference>
<dbReference type="AlphaFoldDB" id="M2MLI2"/>
<dbReference type="KEGG" id="bcom:BAUCODRAFT_33217"/>
<reference evidence="2 3" key="1">
    <citation type="journal article" date="2012" name="PLoS Pathog.">
        <title>Diverse lifestyles and strategies of plant pathogenesis encoded in the genomes of eighteen Dothideomycetes fungi.</title>
        <authorList>
            <person name="Ohm R.A."/>
            <person name="Feau N."/>
            <person name="Henrissat B."/>
            <person name="Schoch C.L."/>
            <person name="Horwitz B.A."/>
            <person name="Barry K.W."/>
            <person name="Condon B.J."/>
            <person name="Copeland A.C."/>
            <person name="Dhillon B."/>
            <person name="Glaser F."/>
            <person name="Hesse C.N."/>
            <person name="Kosti I."/>
            <person name="LaButti K."/>
            <person name="Lindquist E.A."/>
            <person name="Lucas S."/>
            <person name="Salamov A.A."/>
            <person name="Bradshaw R.E."/>
            <person name="Ciuffetti L."/>
            <person name="Hamelin R.C."/>
            <person name="Kema G.H.J."/>
            <person name="Lawrence C."/>
            <person name="Scott J.A."/>
            <person name="Spatafora J.W."/>
            <person name="Turgeon B.G."/>
            <person name="de Wit P.J.G.M."/>
            <person name="Zhong S."/>
            <person name="Goodwin S.B."/>
            <person name="Grigoriev I.V."/>
        </authorList>
    </citation>
    <scope>NUCLEOTIDE SEQUENCE [LARGE SCALE GENOMIC DNA]</scope>
    <source>
        <strain evidence="2 3">UAMH 10762</strain>
    </source>
</reference>
<dbReference type="InterPro" id="IPR023214">
    <property type="entry name" value="HAD_sf"/>
</dbReference>
<evidence type="ECO:0000313" key="2">
    <source>
        <dbReference type="EMBL" id="EMC97501.1"/>
    </source>
</evidence>